<protein>
    <submittedName>
        <fullName evidence="5">DUF5937 family protein</fullName>
    </submittedName>
</protein>
<keyword evidence="1" id="KW-0805">Transcription regulation</keyword>
<sequence>MAVKIRLSGAEVARVRFALSPLAETVLATRVLLGTDGHAVHGPWARRARPALAGDPDLPLLSALLSGCTPSFLFPVPATRLPALDTELDRVRSTAPDFFLDELTAAFGARSFPRLRADPVDALNRIAGALERCHRLFIEPRWERIRAIMEADLAHRGAILTGSGVEGVVSALHRDLSWRDGELIVRRECSLELGGHDLVLSPSVFLWARTLVDTAPIDATTIHYPARGAGRLWETPGPLPKGVSAVLGRTKAAVLEALSEPLTTAQLAVRLALTPSAVSQHLGALRDADLIVTHRRGRTALHVRTERGSALVGPGDRSGA</sequence>
<dbReference type="PANTHER" id="PTHR43132">
    <property type="entry name" value="ARSENICAL RESISTANCE OPERON REPRESSOR ARSR-RELATED"/>
    <property type="match status" value="1"/>
</dbReference>
<evidence type="ECO:0000256" key="1">
    <source>
        <dbReference type="ARBA" id="ARBA00023015"/>
    </source>
</evidence>
<dbReference type="InterPro" id="IPR011991">
    <property type="entry name" value="ArsR-like_HTH"/>
</dbReference>
<dbReference type="SUPFAM" id="SSF46785">
    <property type="entry name" value="Winged helix' DNA-binding domain"/>
    <property type="match status" value="1"/>
</dbReference>
<dbReference type="InterPro" id="IPR001845">
    <property type="entry name" value="HTH_ArsR_DNA-bd_dom"/>
</dbReference>
<dbReference type="InterPro" id="IPR051011">
    <property type="entry name" value="Metal_resp_trans_reg"/>
</dbReference>
<comment type="caution">
    <text evidence="5">The sequence shown here is derived from an EMBL/GenBank/DDBJ whole genome shotgun (WGS) entry which is preliminary data.</text>
</comment>
<accession>A0ABP8UAT3</accession>
<evidence type="ECO:0000313" key="5">
    <source>
        <dbReference type="EMBL" id="GAA4627945.1"/>
    </source>
</evidence>
<evidence type="ECO:0000256" key="2">
    <source>
        <dbReference type="ARBA" id="ARBA00023125"/>
    </source>
</evidence>
<proteinExistence type="predicted"/>
<evidence type="ECO:0000259" key="4">
    <source>
        <dbReference type="SMART" id="SM00418"/>
    </source>
</evidence>
<dbReference type="InterPro" id="IPR045981">
    <property type="entry name" value="DUF5937"/>
</dbReference>
<dbReference type="EMBL" id="BAABHK010000005">
    <property type="protein sequence ID" value="GAA4627945.1"/>
    <property type="molecule type" value="Genomic_DNA"/>
</dbReference>
<dbReference type="RefSeq" id="WP_345432633.1">
    <property type="nucleotide sequence ID" value="NZ_BAABHK010000005.1"/>
</dbReference>
<dbReference type="Proteomes" id="UP001501442">
    <property type="component" value="Unassembled WGS sequence"/>
</dbReference>
<organism evidence="5 6">
    <name type="scientific">Actinoallomurus vinaceus</name>
    <dbReference type="NCBI Taxonomy" id="1080074"/>
    <lineage>
        <taxon>Bacteria</taxon>
        <taxon>Bacillati</taxon>
        <taxon>Actinomycetota</taxon>
        <taxon>Actinomycetes</taxon>
        <taxon>Streptosporangiales</taxon>
        <taxon>Thermomonosporaceae</taxon>
        <taxon>Actinoallomurus</taxon>
    </lineage>
</organism>
<dbReference type="InterPro" id="IPR036390">
    <property type="entry name" value="WH_DNA-bd_sf"/>
</dbReference>
<keyword evidence="6" id="KW-1185">Reference proteome</keyword>
<feature type="domain" description="HTH arsR-type" evidence="4">
    <location>
        <begin position="242"/>
        <end position="316"/>
    </location>
</feature>
<name>A0ABP8UAT3_9ACTN</name>
<dbReference type="CDD" id="cd00090">
    <property type="entry name" value="HTH_ARSR"/>
    <property type="match status" value="1"/>
</dbReference>
<reference evidence="6" key="1">
    <citation type="journal article" date="2019" name="Int. J. Syst. Evol. Microbiol.">
        <title>The Global Catalogue of Microorganisms (GCM) 10K type strain sequencing project: providing services to taxonomists for standard genome sequencing and annotation.</title>
        <authorList>
            <consortium name="The Broad Institute Genomics Platform"/>
            <consortium name="The Broad Institute Genome Sequencing Center for Infectious Disease"/>
            <person name="Wu L."/>
            <person name="Ma J."/>
        </authorList>
    </citation>
    <scope>NUCLEOTIDE SEQUENCE [LARGE SCALE GENOMIC DNA]</scope>
    <source>
        <strain evidence="6">JCM 17939</strain>
    </source>
</reference>
<keyword evidence="2" id="KW-0238">DNA-binding</keyword>
<evidence type="ECO:0000256" key="3">
    <source>
        <dbReference type="ARBA" id="ARBA00023163"/>
    </source>
</evidence>
<dbReference type="Pfam" id="PF12840">
    <property type="entry name" value="HTH_20"/>
    <property type="match status" value="1"/>
</dbReference>
<evidence type="ECO:0000313" key="6">
    <source>
        <dbReference type="Proteomes" id="UP001501442"/>
    </source>
</evidence>
<keyword evidence="3" id="KW-0804">Transcription</keyword>
<dbReference type="Pfam" id="PF19361">
    <property type="entry name" value="DUF5937"/>
    <property type="match status" value="1"/>
</dbReference>
<dbReference type="SMART" id="SM00418">
    <property type="entry name" value="HTH_ARSR"/>
    <property type="match status" value="1"/>
</dbReference>
<dbReference type="InterPro" id="IPR036388">
    <property type="entry name" value="WH-like_DNA-bd_sf"/>
</dbReference>
<dbReference type="Gene3D" id="1.10.10.10">
    <property type="entry name" value="Winged helix-like DNA-binding domain superfamily/Winged helix DNA-binding domain"/>
    <property type="match status" value="1"/>
</dbReference>
<dbReference type="PANTHER" id="PTHR43132:SF8">
    <property type="entry name" value="HTH-TYPE TRANSCRIPTIONAL REGULATOR KMTR"/>
    <property type="match status" value="1"/>
</dbReference>
<gene>
    <name evidence="5" type="ORF">GCM10023196_042270</name>
</gene>